<gene>
    <name evidence="2" type="ORF">D791_03908</name>
</gene>
<protein>
    <recommendedName>
        <fullName evidence="4">Stability/partitioning determinant</fullName>
    </recommendedName>
</protein>
<reference evidence="3" key="1">
    <citation type="submission" date="2012-11" db="EMBL/GenBank/DDBJ databases">
        <authorList>
            <person name="Singh A."/>
            <person name="Pinnaka A.K."/>
            <person name="Vaidya B."/>
        </authorList>
    </citation>
    <scope>NUCLEOTIDE SEQUENCE [LARGE SCALE GENOMIC DNA]</scope>
    <source>
        <strain evidence="3">AK23</strain>
    </source>
</reference>
<accession>W9UPN4</accession>
<dbReference type="PATRIC" id="fig|1229521.3.peg.3936"/>
<evidence type="ECO:0008006" key="4">
    <source>
        <dbReference type="Google" id="ProtNLM"/>
    </source>
</evidence>
<keyword evidence="3" id="KW-1185">Reference proteome</keyword>
<evidence type="ECO:0000313" key="3">
    <source>
        <dbReference type="Proteomes" id="UP000019464"/>
    </source>
</evidence>
<evidence type="ECO:0000256" key="1">
    <source>
        <dbReference type="SAM" id="MobiDB-lite"/>
    </source>
</evidence>
<feature type="compositionally biased region" description="Basic and acidic residues" evidence="1">
    <location>
        <begin position="51"/>
        <end position="65"/>
    </location>
</feature>
<dbReference type="EMBL" id="AONB01000031">
    <property type="protein sequence ID" value="EXJ09168.1"/>
    <property type="molecule type" value="Genomic_DNA"/>
</dbReference>
<feature type="region of interest" description="Disordered" evidence="1">
    <location>
        <begin position="1"/>
        <end position="65"/>
    </location>
</feature>
<dbReference type="OrthoDB" id="7582082at2"/>
<evidence type="ECO:0000313" key="2">
    <source>
        <dbReference type="EMBL" id="EXJ09168.1"/>
    </source>
</evidence>
<sequence>MADVSKLKSLKQRRSTLGEPPTLEEASPNLEAPEVAPAAPEAAPDPVVDAYADKPKRKLDGRIDGRSVRRTNRTVQFATRVTPDWDARIRALAMREGVLLVEILERALDCYEEQSGS</sequence>
<dbReference type="RefSeq" id="WP_036514594.1">
    <property type="nucleotide sequence ID" value="NZ_AONB01000031.1"/>
</dbReference>
<dbReference type="AlphaFoldDB" id="W9UPN4"/>
<feature type="compositionally biased region" description="Low complexity" evidence="1">
    <location>
        <begin position="31"/>
        <end position="50"/>
    </location>
</feature>
<proteinExistence type="predicted"/>
<dbReference type="STRING" id="1229521.D791_03908"/>
<comment type="caution">
    <text evidence="2">The sequence shown here is derived from an EMBL/GenBank/DDBJ whole genome shotgun (WGS) entry which is preliminary data.</text>
</comment>
<reference evidence="2 3" key="2">
    <citation type="journal article" date="2015" name="Syst. Appl. Microbiol.">
        <title>Nitrincola nitratireducens sp. nov. isolated from a haloalkaline crater lake.</title>
        <authorList>
            <person name="Singh A."/>
            <person name="Vaidya B."/>
            <person name="Tanuku N.R."/>
            <person name="Pinnaka A.K."/>
        </authorList>
    </citation>
    <scope>NUCLEOTIDE SEQUENCE [LARGE SCALE GENOMIC DNA]</scope>
    <source>
        <strain evidence="2 3">AK23</strain>
    </source>
</reference>
<organism evidence="2 3">
    <name type="scientific">Nitrincola nitratireducens</name>
    <dbReference type="NCBI Taxonomy" id="1229521"/>
    <lineage>
        <taxon>Bacteria</taxon>
        <taxon>Pseudomonadati</taxon>
        <taxon>Pseudomonadota</taxon>
        <taxon>Gammaproteobacteria</taxon>
        <taxon>Oceanospirillales</taxon>
        <taxon>Oceanospirillaceae</taxon>
        <taxon>Nitrincola</taxon>
    </lineage>
</organism>
<dbReference type="Proteomes" id="UP000019464">
    <property type="component" value="Unassembled WGS sequence"/>
</dbReference>
<name>W9UPN4_9GAMM</name>